<reference evidence="3 4" key="1">
    <citation type="submission" date="2019-08" db="EMBL/GenBank/DDBJ databases">
        <title>Genomes of Antarctic Bizionia species.</title>
        <authorList>
            <person name="Bowman J.P."/>
        </authorList>
    </citation>
    <scope>NUCLEOTIDE SEQUENCE [LARGE SCALE GENOMIC DNA]</scope>
    <source>
        <strain evidence="3 4">ADA-4</strain>
    </source>
</reference>
<keyword evidence="2" id="KW-0663">Pyridoxal phosphate</keyword>
<dbReference type="GO" id="GO:0016846">
    <property type="term" value="F:carbon-sulfur lyase activity"/>
    <property type="evidence" value="ECO:0007669"/>
    <property type="project" value="TreeGrafter"/>
</dbReference>
<name>A0A5D0R5L9_9FLAO</name>
<evidence type="ECO:0000313" key="4">
    <source>
        <dbReference type="Proteomes" id="UP000323720"/>
    </source>
</evidence>
<accession>A0A5D0R5L9</accession>
<proteinExistence type="predicted"/>
<dbReference type="EMBL" id="VSKK01000004">
    <property type="protein sequence ID" value="TYB75844.1"/>
    <property type="molecule type" value="Genomic_DNA"/>
</dbReference>
<dbReference type="Gene3D" id="3.40.640.10">
    <property type="entry name" value="Type I PLP-dependent aspartate aminotransferase-like (Major domain)"/>
    <property type="match status" value="1"/>
</dbReference>
<organism evidence="3 4">
    <name type="scientific">Bizionia myxarmorum</name>
    <dbReference type="NCBI Taxonomy" id="291186"/>
    <lineage>
        <taxon>Bacteria</taxon>
        <taxon>Pseudomonadati</taxon>
        <taxon>Bacteroidota</taxon>
        <taxon>Flavobacteriia</taxon>
        <taxon>Flavobacteriales</taxon>
        <taxon>Flavobacteriaceae</taxon>
        <taxon>Bizionia</taxon>
    </lineage>
</organism>
<dbReference type="InterPro" id="IPR015421">
    <property type="entry name" value="PyrdxlP-dep_Trfase_major"/>
</dbReference>
<comment type="cofactor">
    <cofactor evidence="1">
        <name>pyridoxal 5'-phosphate</name>
        <dbReference type="ChEBI" id="CHEBI:597326"/>
    </cofactor>
</comment>
<comment type="caution">
    <text evidence="3">The sequence shown here is derived from an EMBL/GenBank/DDBJ whole genome shotgun (WGS) entry which is preliminary data.</text>
</comment>
<dbReference type="SUPFAM" id="SSF53383">
    <property type="entry name" value="PLP-dependent transferases"/>
    <property type="match status" value="1"/>
</dbReference>
<evidence type="ECO:0000256" key="2">
    <source>
        <dbReference type="ARBA" id="ARBA00022898"/>
    </source>
</evidence>
<keyword evidence="4" id="KW-1185">Reference proteome</keyword>
<gene>
    <name evidence="3" type="ORF">ES674_13555</name>
</gene>
<dbReference type="RefSeq" id="WP_148404875.1">
    <property type="nucleotide sequence ID" value="NZ_VSKK01000004.1"/>
</dbReference>
<dbReference type="OrthoDB" id="5287553at2"/>
<protein>
    <submittedName>
        <fullName evidence="3">Cystathionine beta-synthase</fullName>
    </submittedName>
</protein>
<sequence length="620" mass="69331">MKDRKTLDYIKEVLKNMPTDWLNLTTHRLDIYDEKLAKTQFLDQFESLFDDNNYGTSALKKLPTAYDYIRLGHPLSSILEWGIANLNSLKSENVISFSSKIIPVLAVLRTNLLEKKQTQILYTGSLPENFDADILERVYGYNIELQKIENSSEISKFDGSTIFISNDNSDSPNHAELGFFNLNPNIDFFLSLHDSLGSILMVNGEQNAHYISDIQHVRRRETIAMTPADCLIALKLLTEQKPSESDKNKEANKKSVENSIQDITGSNTKALVASSGLSTQYAIMMGLIDDALENHKGKAIKFIVPPNCYGGTNDQARRVADCLDTVEIVDLLVDGDNDMVPSIDSVLNKIAQENAIPYIIAEIPTNPRVEVPNLQQLKAVLSKERKTSTGDIAIDPVFILDQTFCPNVHFLGEGEILSAVRTLSYASGSKFPSGGKCTAGYVVGNEKTKDLMKKIELHLNLCDNEATALQYDILAKQLPSMNQRIANAYKNTREFVNFIHEVLPTARINFVSDELAEHGFTPSVFSLDLPTKGNTEAEKETYKRALNLKLINLMITEIPEESKFCVSYGQLKGCYWTIPATSTQGTTKEGDKDYIVRASLSPNLDLERHKKVFLDFVESI</sequence>
<dbReference type="InterPro" id="IPR015424">
    <property type="entry name" value="PyrdxlP-dep_Trfase"/>
</dbReference>
<dbReference type="GO" id="GO:0019346">
    <property type="term" value="P:transsulfuration"/>
    <property type="evidence" value="ECO:0007669"/>
    <property type="project" value="InterPro"/>
</dbReference>
<dbReference type="GO" id="GO:0005737">
    <property type="term" value="C:cytoplasm"/>
    <property type="evidence" value="ECO:0007669"/>
    <property type="project" value="TreeGrafter"/>
</dbReference>
<evidence type="ECO:0000256" key="1">
    <source>
        <dbReference type="ARBA" id="ARBA00001933"/>
    </source>
</evidence>
<dbReference type="GO" id="GO:0030170">
    <property type="term" value="F:pyridoxal phosphate binding"/>
    <property type="evidence" value="ECO:0007669"/>
    <property type="project" value="InterPro"/>
</dbReference>
<dbReference type="PANTHER" id="PTHR11808">
    <property type="entry name" value="TRANS-SULFURATION ENZYME FAMILY MEMBER"/>
    <property type="match status" value="1"/>
</dbReference>
<dbReference type="InterPro" id="IPR000277">
    <property type="entry name" value="Cys/Met-Metab_PyrdxlP-dep_enz"/>
</dbReference>
<evidence type="ECO:0000313" key="3">
    <source>
        <dbReference type="EMBL" id="TYB75844.1"/>
    </source>
</evidence>
<dbReference type="AlphaFoldDB" id="A0A5D0R5L9"/>
<dbReference type="Proteomes" id="UP000323720">
    <property type="component" value="Unassembled WGS sequence"/>
</dbReference>